<dbReference type="PANTHER" id="PTHR43829:SF9">
    <property type="entry name" value="AQUAPORIN-9"/>
    <property type="match status" value="1"/>
</dbReference>
<dbReference type="PRINTS" id="PR00783">
    <property type="entry name" value="MINTRINSICP"/>
</dbReference>
<organism evidence="9 10">
    <name type="scientific">Nakaseomyces bracarensis</name>
    <dbReference type="NCBI Taxonomy" id="273131"/>
    <lineage>
        <taxon>Eukaryota</taxon>
        <taxon>Fungi</taxon>
        <taxon>Dikarya</taxon>
        <taxon>Ascomycota</taxon>
        <taxon>Saccharomycotina</taxon>
        <taxon>Saccharomycetes</taxon>
        <taxon>Saccharomycetales</taxon>
        <taxon>Saccharomycetaceae</taxon>
        <taxon>Nakaseomyces</taxon>
    </lineage>
</organism>
<accession>A0ABR4NTM4</accession>
<comment type="subcellular location">
    <subcellularLocation>
        <location evidence="1">Membrane</location>
        <topology evidence="1">Multi-pass membrane protein</topology>
    </subcellularLocation>
</comment>
<dbReference type="InterPro" id="IPR050363">
    <property type="entry name" value="MIP/Aquaporin"/>
</dbReference>
<evidence type="ECO:0000256" key="4">
    <source>
        <dbReference type="ARBA" id="ARBA00022692"/>
    </source>
</evidence>
<feature type="compositionally biased region" description="Basic and acidic residues" evidence="7">
    <location>
        <begin position="611"/>
        <end position="626"/>
    </location>
</feature>
<feature type="transmembrane region" description="Helical" evidence="8">
    <location>
        <begin position="328"/>
        <end position="348"/>
    </location>
</feature>
<evidence type="ECO:0000256" key="8">
    <source>
        <dbReference type="SAM" id="Phobius"/>
    </source>
</evidence>
<sequence>MESVHDIQDAVSEMLGREPRHRRGSNGTEDVDVERQSAYGMSTGANRHYAPSVLPTTNYIPEYRFGRDDPTIFPIQEVIPNSQEAMEELAARSRRRARAAAAAHANASAAASMAGGRGRTNTLNVGEMYKSSNLETGTIHDDQRSGVDPLSPGADEEFDGEGGEYAYPDEVPLVVKPKILHQNPQTPTVLPSTFHPISKWSAVKQYYLKEFLAEWLGTMMMVFFGHCVDIQVNAGAQIQRNEYFAAVAELNRTKAVSNDTLQILNTMPLLVTTTPSGTYNDIPMGWASAVVMGYFSAGGSAISGAHLNPAATITTFVFRGFPAKKIPIYLAGQLMGGFCAGMLSYIFYKRVIMEGYPNWYESETVASFFVTYPRPYLSTERQITSEFMCTAAMQLCVFALTDPYTSLAADVFPLVLFLMAFVVNSSMSFQTGSAMNTARDLGPRLALWALGFDRKNLWIHHHRYFWVPMIVPFWGSMIGAFIYDFFIYQGHESPVNWPIAVYKEKFKKFWHRRPGWDRRNRKRALSDLSDFSYNKEDDDNASGDGLNTKKTVTNDIAPRPEDSGKFVRFKSLSRQGGGRDRTNQHSTTVLEEESIETASLGNSQSNSLENSDQRSTHEVGDEKNSN</sequence>
<evidence type="ECO:0000256" key="5">
    <source>
        <dbReference type="ARBA" id="ARBA00022989"/>
    </source>
</evidence>
<name>A0ABR4NTM4_9SACH</name>
<dbReference type="InterPro" id="IPR000425">
    <property type="entry name" value="MIP"/>
</dbReference>
<feature type="transmembrane region" description="Helical" evidence="8">
    <location>
        <begin position="407"/>
        <end position="429"/>
    </location>
</feature>
<dbReference type="EMBL" id="JBEVYD010000006">
    <property type="protein sequence ID" value="KAL3231735.1"/>
    <property type="molecule type" value="Genomic_DNA"/>
</dbReference>
<reference evidence="9 10" key="1">
    <citation type="submission" date="2024-05" db="EMBL/GenBank/DDBJ databases">
        <title>Long read based assembly of the Candida bracarensis genome reveals expanded adhesin content.</title>
        <authorList>
            <person name="Marcet-Houben M."/>
            <person name="Ksiezopolska E."/>
            <person name="Gabaldon T."/>
        </authorList>
    </citation>
    <scope>NUCLEOTIDE SEQUENCE [LARGE SCALE GENOMIC DNA]</scope>
    <source>
        <strain evidence="9 10">CBM6</strain>
    </source>
</reference>
<gene>
    <name evidence="9" type="ORF">RNJ44_00270</name>
</gene>
<keyword evidence="4 8" id="KW-0812">Transmembrane</keyword>
<dbReference type="Pfam" id="PF00230">
    <property type="entry name" value="MIP"/>
    <property type="match status" value="1"/>
</dbReference>
<keyword evidence="10" id="KW-1185">Reference proteome</keyword>
<feature type="region of interest" description="Disordered" evidence="7">
    <location>
        <begin position="134"/>
        <end position="162"/>
    </location>
</feature>
<evidence type="ECO:0000313" key="9">
    <source>
        <dbReference type="EMBL" id="KAL3231735.1"/>
    </source>
</evidence>
<evidence type="ECO:0000256" key="3">
    <source>
        <dbReference type="ARBA" id="ARBA00022448"/>
    </source>
</evidence>
<dbReference type="Proteomes" id="UP001623330">
    <property type="component" value="Unassembled WGS sequence"/>
</dbReference>
<dbReference type="SUPFAM" id="SSF81338">
    <property type="entry name" value="Aquaporin-like"/>
    <property type="match status" value="1"/>
</dbReference>
<feature type="compositionally biased region" description="Polar residues" evidence="7">
    <location>
        <begin position="596"/>
        <end position="610"/>
    </location>
</feature>
<dbReference type="CDD" id="cd00333">
    <property type="entry name" value="MIP"/>
    <property type="match status" value="1"/>
</dbReference>
<evidence type="ECO:0000256" key="7">
    <source>
        <dbReference type="SAM" id="MobiDB-lite"/>
    </source>
</evidence>
<dbReference type="Gene3D" id="1.20.1080.10">
    <property type="entry name" value="Glycerol uptake facilitator protein"/>
    <property type="match status" value="1"/>
</dbReference>
<evidence type="ECO:0000256" key="6">
    <source>
        <dbReference type="ARBA" id="ARBA00023136"/>
    </source>
</evidence>
<evidence type="ECO:0000256" key="1">
    <source>
        <dbReference type="ARBA" id="ARBA00004141"/>
    </source>
</evidence>
<proteinExistence type="inferred from homology"/>
<dbReference type="InterPro" id="IPR023271">
    <property type="entry name" value="Aquaporin-like"/>
</dbReference>
<feature type="transmembrane region" description="Helical" evidence="8">
    <location>
        <begin position="464"/>
        <end position="486"/>
    </location>
</feature>
<evidence type="ECO:0000313" key="10">
    <source>
        <dbReference type="Proteomes" id="UP001623330"/>
    </source>
</evidence>
<comment type="caution">
    <text evidence="9">The sequence shown here is derived from an EMBL/GenBank/DDBJ whole genome shotgun (WGS) entry which is preliminary data.</text>
</comment>
<keyword evidence="6 8" id="KW-0472">Membrane</keyword>
<dbReference type="NCBIfam" id="TIGR00861">
    <property type="entry name" value="MIP"/>
    <property type="match status" value="1"/>
</dbReference>
<keyword evidence="5 8" id="KW-1133">Transmembrane helix</keyword>
<keyword evidence="3" id="KW-0813">Transport</keyword>
<feature type="region of interest" description="Disordered" evidence="7">
    <location>
        <begin position="1"/>
        <end position="33"/>
    </location>
</feature>
<dbReference type="PANTHER" id="PTHR43829">
    <property type="entry name" value="AQUAPORIN OR AQUAGLYCEROPORIN RELATED"/>
    <property type="match status" value="1"/>
</dbReference>
<feature type="region of interest" description="Disordered" evidence="7">
    <location>
        <begin position="536"/>
        <end position="626"/>
    </location>
</feature>
<evidence type="ECO:0000256" key="2">
    <source>
        <dbReference type="ARBA" id="ARBA00006175"/>
    </source>
</evidence>
<comment type="similarity">
    <text evidence="2">Belongs to the MIP/aquaporin (TC 1.A.8) family.</text>
</comment>
<protein>
    <submittedName>
        <fullName evidence="9">Glycerol uptake/efflux facilitator protein</fullName>
    </submittedName>
</protein>